<evidence type="ECO:0008006" key="5">
    <source>
        <dbReference type="Google" id="ProtNLM"/>
    </source>
</evidence>
<feature type="region of interest" description="Disordered" evidence="2">
    <location>
        <begin position="42"/>
        <end position="101"/>
    </location>
</feature>
<comment type="caution">
    <text evidence="3">The sequence shown here is derived from an EMBL/GenBank/DDBJ whole genome shotgun (WGS) entry which is preliminary data.</text>
</comment>
<protein>
    <recommendedName>
        <fullName evidence="5">Protein phosphatase 4 core regulatory subunit R2</fullName>
    </recommendedName>
</protein>
<organism evidence="3 4">
    <name type="scientific">Tolypocladium ophioglossoides (strain CBS 100239)</name>
    <name type="common">Snaketongue truffleclub</name>
    <name type="synonym">Elaphocordyceps ophioglossoides</name>
    <dbReference type="NCBI Taxonomy" id="1163406"/>
    <lineage>
        <taxon>Eukaryota</taxon>
        <taxon>Fungi</taxon>
        <taxon>Dikarya</taxon>
        <taxon>Ascomycota</taxon>
        <taxon>Pezizomycotina</taxon>
        <taxon>Sordariomycetes</taxon>
        <taxon>Hypocreomycetidae</taxon>
        <taxon>Hypocreales</taxon>
        <taxon>Ophiocordycipitaceae</taxon>
        <taxon>Tolypocladium</taxon>
    </lineage>
</organism>
<name>A0A0L0NAQ5_TOLOC</name>
<keyword evidence="4" id="KW-1185">Reference proteome</keyword>
<sequence>MEVDSDTEALARIASGGAVEEGSWSAIRTDVLARLDKIAHNDFPIPVLPPPASQPRLLSPLPSSPPEHSSPPEPSSQEANKENAPVERSPVEPPKPLEPDELPQQIADMLAGIKTHLEKFTTHAPHTIQRLAELVLYPRAHYKALASYLHAVDRVVQVTSGTNVYPLPPAIPDMSALNVNGEDGKDPAATVAWSNPTTAPLGSDEALGGALLTPIPWLTRRSPESNVEPAPGAQIHSEGTETIDGPNGMGSIETVSVSVNGVPSTGHARGVTQGELLRQEQRAGVVPVNQLSRNQEAPSEGGERRVDEEEEETPHARGPEEIGISDTGPQGATTSYIGEDGVDMQSIDLEAAVGRKHDQEAPPPQDTGAKAEDPRRSASAESVGSTGTKREAEQELESETPKKVKESDKEVVDAKTAQEGAEAEAPKEEEKKPEDAEKTEET</sequence>
<feature type="compositionally biased region" description="Polar residues" evidence="2">
    <location>
        <begin position="327"/>
        <end position="336"/>
    </location>
</feature>
<reference evidence="3 4" key="1">
    <citation type="journal article" date="2015" name="BMC Genomics">
        <title>The genome of the truffle-parasite Tolypocladium ophioglossoides and the evolution of antifungal peptaibiotics.</title>
        <authorList>
            <person name="Quandt C.A."/>
            <person name="Bushley K.E."/>
            <person name="Spatafora J.W."/>
        </authorList>
    </citation>
    <scope>NUCLEOTIDE SEQUENCE [LARGE SCALE GENOMIC DNA]</scope>
    <source>
        <strain evidence="3 4">CBS 100239</strain>
    </source>
</reference>
<feature type="compositionally biased region" description="Basic and acidic residues" evidence="2">
    <location>
        <begin position="369"/>
        <end position="378"/>
    </location>
</feature>
<dbReference type="STRING" id="1163406.A0A0L0NAQ5"/>
<feature type="region of interest" description="Disordered" evidence="2">
    <location>
        <begin position="1"/>
        <end position="25"/>
    </location>
</feature>
<feature type="region of interest" description="Disordered" evidence="2">
    <location>
        <begin position="283"/>
        <end position="442"/>
    </location>
</feature>
<dbReference type="OrthoDB" id="341898at2759"/>
<proteinExistence type="inferred from homology"/>
<comment type="similarity">
    <text evidence="1">Belongs to the PPP4R2 family.</text>
</comment>
<dbReference type="GO" id="GO:0019888">
    <property type="term" value="F:protein phosphatase regulator activity"/>
    <property type="evidence" value="ECO:0007669"/>
    <property type="project" value="InterPro"/>
</dbReference>
<dbReference type="Proteomes" id="UP000036947">
    <property type="component" value="Unassembled WGS sequence"/>
</dbReference>
<dbReference type="EMBL" id="LFRF01000009">
    <property type="protein sequence ID" value="KND91222.1"/>
    <property type="molecule type" value="Genomic_DNA"/>
</dbReference>
<evidence type="ECO:0000313" key="3">
    <source>
        <dbReference type="EMBL" id="KND91222.1"/>
    </source>
</evidence>
<dbReference type="AlphaFoldDB" id="A0A0L0NAQ5"/>
<feature type="compositionally biased region" description="Pro residues" evidence="2">
    <location>
        <begin position="62"/>
        <end position="74"/>
    </location>
</feature>
<feature type="compositionally biased region" description="Basic and acidic residues" evidence="2">
    <location>
        <begin position="424"/>
        <end position="442"/>
    </location>
</feature>
<dbReference type="PANTHER" id="PTHR16487:SF0">
    <property type="entry name" value="PROTEIN PHOSPHATASE 4 REGULATORY SUBUNIT 2-RELATED"/>
    <property type="match status" value="1"/>
</dbReference>
<dbReference type="Pfam" id="PF09184">
    <property type="entry name" value="PPP4R2"/>
    <property type="match status" value="1"/>
</dbReference>
<dbReference type="GO" id="GO:0005634">
    <property type="term" value="C:nucleus"/>
    <property type="evidence" value="ECO:0007669"/>
    <property type="project" value="TreeGrafter"/>
</dbReference>
<feature type="region of interest" description="Disordered" evidence="2">
    <location>
        <begin position="221"/>
        <end position="254"/>
    </location>
</feature>
<dbReference type="GO" id="GO:0030289">
    <property type="term" value="C:protein phosphatase 4 complex"/>
    <property type="evidence" value="ECO:0007669"/>
    <property type="project" value="InterPro"/>
</dbReference>
<evidence type="ECO:0000256" key="1">
    <source>
        <dbReference type="ARBA" id="ARBA00009207"/>
    </source>
</evidence>
<accession>A0A0L0NAQ5</accession>
<feature type="compositionally biased region" description="Basic and acidic residues" evidence="2">
    <location>
        <begin position="388"/>
        <end position="413"/>
    </location>
</feature>
<dbReference type="InterPro" id="IPR015267">
    <property type="entry name" value="PPP4R2"/>
</dbReference>
<evidence type="ECO:0000256" key="2">
    <source>
        <dbReference type="SAM" id="MobiDB-lite"/>
    </source>
</evidence>
<gene>
    <name evidence="3" type="ORF">TOPH_03946</name>
</gene>
<feature type="compositionally biased region" description="Basic and acidic residues" evidence="2">
    <location>
        <begin position="301"/>
        <end position="320"/>
    </location>
</feature>
<evidence type="ECO:0000313" key="4">
    <source>
        <dbReference type="Proteomes" id="UP000036947"/>
    </source>
</evidence>
<dbReference type="GO" id="GO:0005737">
    <property type="term" value="C:cytoplasm"/>
    <property type="evidence" value="ECO:0007669"/>
    <property type="project" value="TreeGrafter"/>
</dbReference>
<dbReference type="PANTHER" id="PTHR16487">
    <property type="entry name" value="PPP4R2-RELATED PROTEIN"/>
    <property type="match status" value="1"/>
</dbReference>